<name>A0A0K6IBD9_9BURK</name>
<evidence type="ECO:0000313" key="2">
    <source>
        <dbReference type="Proteomes" id="UP000183649"/>
    </source>
</evidence>
<accession>A0A0K6IBD9</accession>
<dbReference type="AlphaFoldDB" id="A0A0K6IBD9"/>
<dbReference type="GO" id="GO:0016787">
    <property type="term" value="F:hydrolase activity"/>
    <property type="evidence" value="ECO:0007669"/>
    <property type="project" value="UniProtKB-KW"/>
</dbReference>
<organism evidence="1 2">
    <name type="scientific">Thiomonas bhubaneswarensis</name>
    <dbReference type="NCBI Taxonomy" id="339866"/>
    <lineage>
        <taxon>Bacteria</taxon>
        <taxon>Pseudomonadati</taxon>
        <taxon>Pseudomonadota</taxon>
        <taxon>Betaproteobacteria</taxon>
        <taxon>Burkholderiales</taxon>
        <taxon>Thiomonas</taxon>
    </lineage>
</organism>
<dbReference type="InterPro" id="IPR010662">
    <property type="entry name" value="RBBP9/YdeN"/>
</dbReference>
<dbReference type="Pfam" id="PF06821">
    <property type="entry name" value="Ser_hydrolase"/>
    <property type="match status" value="1"/>
</dbReference>
<dbReference type="SUPFAM" id="SSF53474">
    <property type="entry name" value="alpha/beta-Hydrolases"/>
    <property type="match status" value="1"/>
</dbReference>
<proteinExistence type="predicted"/>
<protein>
    <submittedName>
        <fullName evidence="1">Predicted esterase of the alpha/beta hydrolase fold</fullName>
    </submittedName>
</protein>
<dbReference type="InterPro" id="IPR029058">
    <property type="entry name" value="AB_hydrolase_fold"/>
</dbReference>
<keyword evidence="2" id="KW-1185">Reference proteome</keyword>
<dbReference type="STRING" id="339866.GCA_001418255_02906"/>
<dbReference type="EMBL" id="CYHF01000014">
    <property type="protein sequence ID" value="CUB00455.1"/>
    <property type="molecule type" value="Genomic_DNA"/>
</dbReference>
<dbReference type="Gene3D" id="3.40.50.1820">
    <property type="entry name" value="alpha/beta hydrolase"/>
    <property type="match status" value="1"/>
</dbReference>
<evidence type="ECO:0000313" key="1">
    <source>
        <dbReference type="EMBL" id="CUB00455.1"/>
    </source>
</evidence>
<sequence length="190" mass="20782">MTLPHILLLPGWLGSGPEHWQRRWAARYGDTVVEQADWEVPRRGDWVARLEDVILAQTAPVALVGHSLGCHLIDAWASSSRHTDRVVCALLVAPPDLHGSQLPAVLMPWRRALAQPPLPFPATVAASADDPYCRLAAAKRLAERWGAGFVDLGPCGHVNAESGLGDWPQGRHLLDELVRRSSHPASPFND</sequence>
<gene>
    <name evidence="1" type="ORF">Ga0061069_11426</name>
</gene>
<dbReference type="RefSeq" id="WP_055451724.1">
    <property type="nucleotide sequence ID" value="NZ_CYHF01000014.1"/>
</dbReference>
<keyword evidence="1" id="KW-0378">Hydrolase</keyword>
<dbReference type="OrthoDB" id="9804993at2"/>
<dbReference type="Proteomes" id="UP000183649">
    <property type="component" value="Unassembled WGS sequence"/>
</dbReference>
<reference evidence="2" key="1">
    <citation type="submission" date="2015-08" db="EMBL/GenBank/DDBJ databases">
        <authorList>
            <person name="Varghese N."/>
        </authorList>
    </citation>
    <scope>NUCLEOTIDE SEQUENCE [LARGE SCALE GENOMIC DNA]</scope>
    <source>
        <strain evidence="2">DSM 18181</strain>
    </source>
</reference>